<dbReference type="InterPro" id="IPR029063">
    <property type="entry name" value="SAM-dependent_MTases_sf"/>
</dbReference>
<dbReference type="Proteomes" id="UP001586593">
    <property type="component" value="Unassembled WGS sequence"/>
</dbReference>
<evidence type="ECO:0000313" key="1">
    <source>
        <dbReference type="EMBL" id="KAL1854853.1"/>
    </source>
</evidence>
<evidence type="ECO:0000313" key="2">
    <source>
        <dbReference type="Proteomes" id="UP001586593"/>
    </source>
</evidence>
<sequence>MTAGAGQQQPPFQVTRFCRQYLQLEPVLTFPDGELLREEATQRFLYARLFAPGALPYPPPPRYQLRVLKEMVARIERSIHDWDAHGISDDLVDVLSRLMSGPVPDETTAARQKSYVTYYPSLLADPEAPLDLVKAITLLESRALISAAGTTGLRTWEAALHLGQYLCSRPGLVRGLRVLELGAGTGYLSILCAKLLGAQHVVASDGSDEVVDHLADNLFLNGLQRCDNLLLLDGGQGDGEGDGDREPRPTVQPMGLRWGHALVGTEEAAWNGGRRVDVVLGADVTYDAAVIPALVATLDELAALHPGVLILIAATERNRATFEAFLDACRGRRHSGEAFDVELVDFSVAPAEEQAGPFYSAASPIHICRLSRGHR</sequence>
<organism evidence="1 2">
    <name type="scientific">Phialemonium thermophilum</name>
    <dbReference type="NCBI Taxonomy" id="223376"/>
    <lineage>
        <taxon>Eukaryota</taxon>
        <taxon>Fungi</taxon>
        <taxon>Dikarya</taxon>
        <taxon>Ascomycota</taxon>
        <taxon>Pezizomycotina</taxon>
        <taxon>Sordariomycetes</taxon>
        <taxon>Sordariomycetidae</taxon>
        <taxon>Cephalothecales</taxon>
        <taxon>Cephalothecaceae</taxon>
        <taxon>Phialemonium</taxon>
    </lineage>
</organism>
<protein>
    <submittedName>
        <fullName evidence="1">Uncharacterized protein</fullName>
    </submittedName>
</protein>
<accession>A0ABR3W6Y9</accession>
<dbReference type="CDD" id="cd02440">
    <property type="entry name" value="AdoMet_MTases"/>
    <property type="match status" value="1"/>
</dbReference>
<dbReference type="PANTHER" id="PTHR14614:SF130">
    <property type="entry name" value="PROTEIN-LYSINE N-METHYLTRANSFERASE EEF2KMT"/>
    <property type="match status" value="1"/>
</dbReference>
<name>A0ABR3W6Y9_9PEZI</name>
<gene>
    <name evidence="1" type="ORF">VTK73DRAFT_8681</name>
</gene>
<proteinExistence type="predicted"/>
<dbReference type="Gene3D" id="3.40.50.150">
    <property type="entry name" value="Vaccinia Virus protein VP39"/>
    <property type="match status" value="1"/>
</dbReference>
<comment type="caution">
    <text evidence="1">The sequence shown here is derived from an EMBL/GenBank/DDBJ whole genome shotgun (WGS) entry which is preliminary data.</text>
</comment>
<dbReference type="EMBL" id="JAZHXJ010000649">
    <property type="protein sequence ID" value="KAL1854853.1"/>
    <property type="molecule type" value="Genomic_DNA"/>
</dbReference>
<dbReference type="InterPro" id="IPR019410">
    <property type="entry name" value="Methyltransf_16"/>
</dbReference>
<dbReference type="PANTHER" id="PTHR14614">
    <property type="entry name" value="HEPATOCELLULAR CARCINOMA-ASSOCIATED ANTIGEN"/>
    <property type="match status" value="1"/>
</dbReference>
<dbReference type="Pfam" id="PF10294">
    <property type="entry name" value="Methyltransf_16"/>
    <property type="match status" value="2"/>
</dbReference>
<reference evidence="1 2" key="1">
    <citation type="journal article" date="2024" name="Commun. Biol.">
        <title>Comparative genomic analysis of thermophilic fungi reveals convergent evolutionary adaptations and gene losses.</title>
        <authorList>
            <person name="Steindorff A.S."/>
            <person name="Aguilar-Pontes M.V."/>
            <person name="Robinson A.J."/>
            <person name="Andreopoulos B."/>
            <person name="LaButti K."/>
            <person name="Kuo A."/>
            <person name="Mondo S."/>
            <person name="Riley R."/>
            <person name="Otillar R."/>
            <person name="Haridas S."/>
            <person name="Lipzen A."/>
            <person name="Grimwood J."/>
            <person name="Schmutz J."/>
            <person name="Clum A."/>
            <person name="Reid I.D."/>
            <person name="Moisan M.C."/>
            <person name="Butler G."/>
            <person name="Nguyen T.T.M."/>
            <person name="Dewar K."/>
            <person name="Conant G."/>
            <person name="Drula E."/>
            <person name="Henrissat B."/>
            <person name="Hansel C."/>
            <person name="Singer S."/>
            <person name="Hutchinson M.I."/>
            <person name="de Vries R.P."/>
            <person name="Natvig D.O."/>
            <person name="Powell A.J."/>
            <person name="Tsang A."/>
            <person name="Grigoriev I.V."/>
        </authorList>
    </citation>
    <scope>NUCLEOTIDE SEQUENCE [LARGE SCALE GENOMIC DNA]</scope>
    <source>
        <strain evidence="1 2">ATCC 24622</strain>
    </source>
</reference>
<keyword evidence="2" id="KW-1185">Reference proteome</keyword>
<dbReference type="SUPFAM" id="SSF53335">
    <property type="entry name" value="S-adenosyl-L-methionine-dependent methyltransferases"/>
    <property type="match status" value="1"/>
</dbReference>